<evidence type="ECO:0000256" key="1">
    <source>
        <dbReference type="ARBA" id="ARBA00022614"/>
    </source>
</evidence>
<dbReference type="PANTHER" id="PTHR45752:SF187">
    <property type="entry name" value="LEUCINE-RICH REPEAT AND IQ DOMAIN-CONTAINING PROTEIN 4"/>
    <property type="match status" value="1"/>
</dbReference>
<dbReference type="Gene3D" id="3.80.10.10">
    <property type="entry name" value="Ribonuclease Inhibitor"/>
    <property type="match status" value="3"/>
</dbReference>
<reference evidence="4" key="1">
    <citation type="submission" date="2020-05" db="EMBL/GenBank/DDBJ databases">
        <title>WGS assembly of Corymbia citriodora subspecies variegata.</title>
        <authorList>
            <person name="Barry K."/>
            <person name="Hundley H."/>
            <person name="Shu S."/>
            <person name="Jenkins J."/>
            <person name="Grimwood J."/>
            <person name="Baten A."/>
        </authorList>
    </citation>
    <scope>NUCLEOTIDE SEQUENCE</scope>
    <source>
        <strain evidence="4">CV2-018</strain>
    </source>
</reference>
<dbReference type="SUPFAM" id="SSF52058">
    <property type="entry name" value="L domain-like"/>
    <property type="match status" value="1"/>
</dbReference>
<feature type="domain" description="Disease resistance R13L4/SHOC-2-like LRR" evidence="3">
    <location>
        <begin position="106"/>
        <end position="242"/>
    </location>
</feature>
<dbReference type="OrthoDB" id="664960at2759"/>
<dbReference type="SMART" id="SM00369">
    <property type="entry name" value="LRR_TYP"/>
    <property type="match status" value="3"/>
</dbReference>
<dbReference type="PANTHER" id="PTHR45752">
    <property type="entry name" value="LEUCINE-RICH REPEAT-CONTAINING"/>
    <property type="match status" value="1"/>
</dbReference>
<protein>
    <recommendedName>
        <fullName evidence="3">Disease resistance R13L4/SHOC-2-like LRR domain-containing protein</fullName>
    </recommendedName>
</protein>
<organism evidence="4 5">
    <name type="scientific">Corymbia citriodora subsp. variegata</name>
    <dbReference type="NCBI Taxonomy" id="360336"/>
    <lineage>
        <taxon>Eukaryota</taxon>
        <taxon>Viridiplantae</taxon>
        <taxon>Streptophyta</taxon>
        <taxon>Embryophyta</taxon>
        <taxon>Tracheophyta</taxon>
        <taxon>Spermatophyta</taxon>
        <taxon>Magnoliopsida</taxon>
        <taxon>eudicotyledons</taxon>
        <taxon>Gunneridae</taxon>
        <taxon>Pentapetalae</taxon>
        <taxon>rosids</taxon>
        <taxon>malvids</taxon>
        <taxon>Myrtales</taxon>
        <taxon>Myrtaceae</taxon>
        <taxon>Myrtoideae</taxon>
        <taxon>Eucalypteae</taxon>
        <taxon>Corymbia</taxon>
    </lineage>
</organism>
<dbReference type="Gramene" id="rna-gnl|WGS:JABURB|Cocit.L0668.1">
    <property type="protein sequence ID" value="cds-KAF7849529.1"/>
    <property type="gene ID" value="gene-BT93_L0668"/>
</dbReference>
<dbReference type="InterPro" id="IPR032675">
    <property type="entry name" value="LRR_dom_sf"/>
</dbReference>
<feature type="non-terminal residue" evidence="4">
    <location>
        <position position="371"/>
    </location>
</feature>
<evidence type="ECO:0000313" key="5">
    <source>
        <dbReference type="Proteomes" id="UP000806378"/>
    </source>
</evidence>
<dbReference type="InterPro" id="IPR003591">
    <property type="entry name" value="Leu-rich_rpt_typical-subtyp"/>
</dbReference>
<gene>
    <name evidence="4" type="ORF">BT93_L0668</name>
</gene>
<dbReference type="EMBL" id="MU089754">
    <property type="protein sequence ID" value="KAF7849529.1"/>
    <property type="molecule type" value="Genomic_DNA"/>
</dbReference>
<dbReference type="InterPro" id="IPR055414">
    <property type="entry name" value="LRR_R13L4/SHOC2-like"/>
</dbReference>
<keyword evidence="5" id="KW-1185">Reference proteome</keyword>
<dbReference type="Pfam" id="PF23598">
    <property type="entry name" value="LRR_14"/>
    <property type="match status" value="1"/>
</dbReference>
<dbReference type="AlphaFoldDB" id="A0A8T0CTR7"/>
<dbReference type="Proteomes" id="UP000806378">
    <property type="component" value="Unassembled WGS sequence"/>
</dbReference>
<evidence type="ECO:0000313" key="4">
    <source>
        <dbReference type="EMBL" id="KAF7849529.1"/>
    </source>
</evidence>
<comment type="caution">
    <text evidence="4">The sequence shown here is derived from an EMBL/GenBank/DDBJ whole genome shotgun (WGS) entry which is preliminary data.</text>
</comment>
<evidence type="ECO:0000259" key="3">
    <source>
        <dbReference type="Pfam" id="PF23598"/>
    </source>
</evidence>
<keyword evidence="2" id="KW-0677">Repeat</keyword>
<dbReference type="InterPro" id="IPR050715">
    <property type="entry name" value="LRR-SigEffector_domain"/>
</dbReference>
<sequence>MAKKLKYLDLSLCESLENTDFLSAFKELEVLILSGCQRLKRIDASIGEMEALLRLELRSCERLTELPEEIGNLKALQQLDLSLNKYPGLMKLPEQIGNLKALHRFTKLPEEIGNLKALQQLDLSNNKSLSALPESIGFLENLEILDISESGIEELPHSIGRLRKLRELRAFDCENLKRIMGESMCDLSFLRRLCFDGSNKLQSLPDLPSGLIDLGVTCQSNQLPSLSHLSHLKKLRIWDCEFLECIPVLPSTLLKNSECAQPMDVEGSESPQSLNTPFKLDILDVYNCGSIKVVDVSHFIHLRKLSVAACRNLLEVRGNLESLYIHYCNSMKRLDLSKFGRLKKLDISECDYLAEIEGLDRLGYLESLNIS</sequence>
<proteinExistence type="predicted"/>
<evidence type="ECO:0000256" key="2">
    <source>
        <dbReference type="ARBA" id="ARBA00022737"/>
    </source>
</evidence>
<accession>A0A8T0CTR7</accession>
<keyword evidence="1" id="KW-0433">Leucine-rich repeat</keyword>
<name>A0A8T0CTR7_CORYI</name>